<comment type="similarity">
    <text evidence="1">Belongs to the zeta toxin family.</text>
</comment>
<accession>A0A433RP23</accession>
<dbReference type="GO" id="GO:0016301">
    <property type="term" value="F:kinase activity"/>
    <property type="evidence" value="ECO:0007669"/>
    <property type="project" value="InterPro"/>
</dbReference>
<dbReference type="EMBL" id="JTFC01000124">
    <property type="protein sequence ID" value="RUS50658.1"/>
    <property type="molecule type" value="Genomic_DNA"/>
</dbReference>
<keyword evidence="3" id="KW-0547">Nucleotide-binding</keyword>
<dbReference type="SUPFAM" id="SSF52540">
    <property type="entry name" value="P-loop containing nucleoside triphosphate hydrolases"/>
    <property type="match status" value="1"/>
</dbReference>
<dbReference type="Proteomes" id="UP000288623">
    <property type="component" value="Unassembled WGS sequence"/>
</dbReference>
<comment type="caution">
    <text evidence="8">The sequence shown here is derived from an EMBL/GenBank/DDBJ whole genome shotgun (WGS) entry which is preliminary data.</text>
</comment>
<evidence type="ECO:0000256" key="1">
    <source>
        <dbReference type="ARBA" id="ARBA00009104"/>
    </source>
</evidence>
<evidence type="ECO:0000259" key="7">
    <source>
        <dbReference type="Pfam" id="PF06414"/>
    </source>
</evidence>
<dbReference type="GO" id="GO:0005524">
    <property type="term" value="F:ATP binding"/>
    <property type="evidence" value="ECO:0007669"/>
    <property type="project" value="UniProtKB-KW"/>
</dbReference>
<keyword evidence="9" id="KW-1185">Reference proteome</keyword>
<feature type="domain" description="Zeta toxin" evidence="7">
    <location>
        <begin position="40"/>
        <end position="218"/>
    </location>
</feature>
<evidence type="ECO:0000256" key="4">
    <source>
        <dbReference type="ARBA" id="ARBA00022840"/>
    </source>
</evidence>
<dbReference type="InterPro" id="IPR027417">
    <property type="entry name" value="P-loop_NTPase"/>
</dbReference>
<evidence type="ECO:0000256" key="2">
    <source>
        <dbReference type="ARBA" id="ARBA00011963"/>
    </source>
</evidence>
<evidence type="ECO:0000256" key="5">
    <source>
        <dbReference type="ARBA" id="ARBA00032897"/>
    </source>
</evidence>
<reference evidence="8 9" key="1">
    <citation type="submission" date="2014-11" db="EMBL/GenBank/DDBJ databases">
        <title>Genome sequence and analysis of novel Kurthia sp.</title>
        <authorList>
            <person name="Lawson J.N."/>
            <person name="Gonzalez J.E."/>
            <person name="Rinauldi L."/>
            <person name="Xuan Z."/>
            <person name="Firman A."/>
            <person name="Shaddox L."/>
            <person name="Trudeau A."/>
            <person name="Shah S."/>
            <person name="Reiman D."/>
        </authorList>
    </citation>
    <scope>NUCLEOTIDE SEQUENCE [LARGE SCALE GENOMIC DNA]</scope>
    <source>
        <strain evidence="8 9">3B1D</strain>
    </source>
</reference>
<comment type="catalytic activity">
    <reaction evidence="6">
        <text>UDP-N-acetyl-alpha-D-glucosamine + ATP = UDP-N-acetyl-alpha-D-glucosamine 3'-phosphate + ADP + H(+)</text>
        <dbReference type="Rhea" id="RHEA:32671"/>
        <dbReference type="ChEBI" id="CHEBI:15378"/>
        <dbReference type="ChEBI" id="CHEBI:30616"/>
        <dbReference type="ChEBI" id="CHEBI:57705"/>
        <dbReference type="ChEBI" id="CHEBI:64353"/>
        <dbReference type="ChEBI" id="CHEBI:456216"/>
        <dbReference type="EC" id="2.7.1.176"/>
    </reaction>
</comment>
<feature type="non-terminal residue" evidence="8">
    <location>
        <position position="1"/>
    </location>
</feature>
<dbReference type="EC" id="2.7.1.176" evidence="2"/>
<evidence type="ECO:0000313" key="9">
    <source>
        <dbReference type="Proteomes" id="UP000288623"/>
    </source>
</evidence>
<proteinExistence type="inferred from homology"/>
<dbReference type="RefSeq" id="WP_126992094.1">
    <property type="nucleotide sequence ID" value="NZ_JTFC01000124.1"/>
</dbReference>
<dbReference type="InterPro" id="IPR010488">
    <property type="entry name" value="Zeta_toxin_domain"/>
</dbReference>
<name>A0A433RP23_9BACL</name>
<organism evidence="8 9">
    <name type="scientific">Candidatus Kurthia intestinigallinarum</name>
    <dbReference type="NCBI Taxonomy" id="1562256"/>
    <lineage>
        <taxon>Bacteria</taxon>
        <taxon>Bacillati</taxon>
        <taxon>Bacillota</taxon>
        <taxon>Bacilli</taxon>
        <taxon>Bacillales</taxon>
        <taxon>Caryophanaceae</taxon>
        <taxon>Kurthia</taxon>
    </lineage>
</organism>
<evidence type="ECO:0000256" key="6">
    <source>
        <dbReference type="ARBA" id="ARBA00048178"/>
    </source>
</evidence>
<evidence type="ECO:0000313" key="8">
    <source>
        <dbReference type="EMBL" id="RUS50658.1"/>
    </source>
</evidence>
<dbReference type="AlphaFoldDB" id="A0A433RP23"/>
<dbReference type="Pfam" id="PF06414">
    <property type="entry name" value="Zeta_toxin"/>
    <property type="match status" value="1"/>
</dbReference>
<protein>
    <recommendedName>
        <fullName evidence="5">UDP-N-acetylglucosamine kinase</fullName>
        <ecNumber evidence="2">2.7.1.176</ecNumber>
    </recommendedName>
    <alternativeName>
        <fullName evidence="5">UDP-N-acetylglucosamine kinase</fullName>
    </alternativeName>
</protein>
<sequence>FMVKKEIDMLTENYISNIQNLNRINILDEILLQYIHKANIQSDSQQKISFFLGGGSNAGKSTFRKRLKESVGNILIIDSDELKKEIPEYQKMLDANPEIAASIVHKESSLMASKLLEKAIEREISHIFDGTLKDTQKYINFIHLLKQAKFEVTLTIIDVPVKIALKRNRIRYEEAKANGDFPRLVPDEIVIQSHSMIAKSFVALKDLVDHWAIVDTQDNSDEVIATGSLGKETILNNKKYQEFLSK</sequence>
<keyword evidence="4" id="KW-0067">ATP-binding</keyword>
<dbReference type="Gene3D" id="3.40.50.300">
    <property type="entry name" value="P-loop containing nucleotide triphosphate hydrolases"/>
    <property type="match status" value="1"/>
</dbReference>
<gene>
    <name evidence="8" type="ORF">QI30_19040</name>
</gene>
<evidence type="ECO:0000256" key="3">
    <source>
        <dbReference type="ARBA" id="ARBA00022741"/>
    </source>
</evidence>